<organism evidence="1 2">
    <name type="scientific">Panagrolaimus davidi</name>
    <dbReference type="NCBI Taxonomy" id="227884"/>
    <lineage>
        <taxon>Eukaryota</taxon>
        <taxon>Metazoa</taxon>
        <taxon>Ecdysozoa</taxon>
        <taxon>Nematoda</taxon>
        <taxon>Chromadorea</taxon>
        <taxon>Rhabditida</taxon>
        <taxon>Tylenchina</taxon>
        <taxon>Panagrolaimomorpha</taxon>
        <taxon>Panagrolaimoidea</taxon>
        <taxon>Panagrolaimidae</taxon>
        <taxon>Panagrolaimus</taxon>
    </lineage>
</organism>
<dbReference type="AlphaFoldDB" id="A0A914QME7"/>
<evidence type="ECO:0000313" key="1">
    <source>
        <dbReference type="Proteomes" id="UP000887578"/>
    </source>
</evidence>
<keyword evidence="1" id="KW-1185">Reference proteome</keyword>
<reference evidence="2" key="1">
    <citation type="submission" date="2022-11" db="UniProtKB">
        <authorList>
            <consortium name="WormBaseParasite"/>
        </authorList>
    </citation>
    <scope>IDENTIFICATION</scope>
</reference>
<sequence length="221" mass="26514">MYQTFKIDDKCIKMDINKISSKLWIIRGLSITDESDPKYLNSLLLSKLYRCEFHDLVLRDQNISFEDFKFLASSAKKVTVMWGSIIKYKNEKIVMFDKIMECLPNIENLYFAFHDDSMINSEMMKNILKLKNFENLKNLSLYNIPESLSVKDISAFIKKYKNMKFWLIFCNISNEYKEQLDALVDEIIESGVPYRYLEYEEQDLEKETIMRNRYFKEHLQD</sequence>
<dbReference type="WBParaSite" id="PDA_v2.g28503.t1">
    <property type="protein sequence ID" value="PDA_v2.g28503.t1"/>
    <property type="gene ID" value="PDA_v2.g28503"/>
</dbReference>
<accession>A0A914QME7</accession>
<protein>
    <submittedName>
        <fullName evidence="2">Uncharacterized protein</fullName>
    </submittedName>
</protein>
<evidence type="ECO:0000313" key="2">
    <source>
        <dbReference type="WBParaSite" id="PDA_v2.g28503.t1"/>
    </source>
</evidence>
<proteinExistence type="predicted"/>
<dbReference type="Proteomes" id="UP000887578">
    <property type="component" value="Unplaced"/>
</dbReference>
<name>A0A914QME7_9BILA</name>